<gene>
    <name evidence="1" type="ORF">LCGC14_3046140</name>
</gene>
<sequence>MRKLLFLFVLILTLPLGAAYDFDGTDDVISYATATDFAITGDLSFYLIVKMDSGANGLIMAMEKTAGETEADNSMLWLDILGASNSWDIRYIHEYSSGTNEANTFLTNIANDTFTGIGVVRDVAANTVKMWKDGTLVDTFNYINDPTIGATTSIGLYFGERPGGSFDGDVFVA</sequence>
<proteinExistence type="predicted"/>
<dbReference type="Gene3D" id="2.60.120.200">
    <property type="match status" value="1"/>
</dbReference>
<reference evidence="1" key="1">
    <citation type="journal article" date="2015" name="Nature">
        <title>Complex archaea that bridge the gap between prokaryotes and eukaryotes.</title>
        <authorList>
            <person name="Spang A."/>
            <person name="Saw J.H."/>
            <person name="Jorgensen S.L."/>
            <person name="Zaremba-Niedzwiedzka K."/>
            <person name="Martijn J."/>
            <person name="Lind A.E."/>
            <person name="van Eijk R."/>
            <person name="Schleper C."/>
            <person name="Guy L."/>
            <person name="Ettema T.J."/>
        </authorList>
    </citation>
    <scope>NUCLEOTIDE SEQUENCE</scope>
</reference>
<dbReference type="EMBL" id="LAZR01064066">
    <property type="protein sequence ID" value="KKK58267.1"/>
    <property type="molecule type" value="Genomic_DNA"/>
</dbReference>
<comment type="caution">
    <text evidence="1">The sequence shown here is derived from an EMBL/GenBank/DDBJ whole genome shotgun (WGS) entry which is preliminary data.</text>
</comment>
<organism evidence="1">
    <name type="scientific">marine sediment metagenome</name>
    <dbReference type="NCBI Taxonomy" id="412755"/>
    <lineage>
        <taxon>unclassified sequences</taxon>
        <taxon>metagenomes</taxon>
        <taxon>ecological metagenomes</taxon>
    </lineage>
</organism>
<protein>
    <submittedName>
        <fullName evidence="1">Uncharacterized protein</fullName>
    </submittedName>
</protein>
<accession>A0A0F8WN13</accession>
<dbReference type="SUPFAM" id="SSF49899">
    <property type="entry name" value="Concanavalin A-like lectins/glucanases"/>
    <property type="match status" value="1"/>
</dbReference>
<feature type="non-terminal residue" evidence="1">
    <location>
        <position position="173"/>
    </location>
</feature>
<name>A0A0F8WN13_9ZZZZ</name>
<dbReference type="AlphaFoldDB" id="A0A0F8WN13"/>
<evidence type="ECO:0000313" key="1">
    <source>
        <dbReference type="EMBL" id="KKK58267.1"/>
    </source>
</evidence>
<dbReference type="InterPro" id="IPR013320">
    <property type="entry name" value="ConA-like_dom_sf"/>
</dbReference>